<dbReference type="InterPro" id="IPR029058">
    <property type="entry name" value="AB_hydrolase_fold"/>
</dbReference>
<keyword evidence="2" id="KW-1185">Reference proteome</keyword>
<evidence type="ECO:0000313" key="1">
    <source>
        <dbReference type="EMBL" id="SDU53113.1"/>
    </source>
</evidence>
<evidence type="ECO:0000313" key="2">
    <source>
        <dbReference type="Proteomes" id="UP000199608"/>
    </source>
</evidence>
<accession>A0A1H2J9I5</accession>
<proteinExistence type="predicted"/>
<name>A0A1H2J9I5_9BACT</name>
<dbReference type="Proteomes" id="UP000199608">
    <property type="component" value="Unassembled WGS sequence"/>
</dbReference>
<dbReference type="EMBL" id="FNLL01000011">
    <property type="protein sequence ID" value="SDU53113.1"/>
    <property type="molecule type" value="Genomic_DNA"/>
</dbReference>
<dbReference type="RefSeq" id="WP_092236768.1">
    <property type="nucleotide sequence ID" value="NZ_FNLL01000011.1"/>
</dbReference>
<dbReference type="AlphaFoldDB" id="A0A1H2J9I5"/>
<gene>
    <name evidence="1" type="ORF">SAMN04487931_11177</name>
</gene>
<reference evidence="2" key="1">
    <citation type="submission" date="2016-10" db="EMBL/GenBank/DDBJ databases">
        <authorList>
            <person name="Varghese N."/>
            <person name="Submissions S."/>
        </authorList>
    </citation>
    <scope>NUCLEOTIDE SEQUENCE [LARGE SCALE GENOMIC DNA]</scope>
    <source>
        <strain evidence="2">DSM 3384</strain>
    </source>
</reference>
<dbReference type="Gene3D" id="3.40.50.1820">
    <property type="entry name" value="alpha/beta hydrolase"/>
    <property type="match status" value="1"/>
</dbReference>
<protein>
    <recommendedName>
        <fullName evidence="3">Alpha/beta hydrolase family protein</fullName>
    </recommendedName>
</protein>
<evidence type="ECO:0008006" key="3">
    <source>
        <dbReference type="Google" id="ProtNLM"/>
    </source>
</evidence>
<organism evidence="1 2">
    <name type="scientific">Desulfobacula phenolica</name>
    <dbReference type="NCBI Taxonomy" id="90732"/>
    <lineage>
        <taxon>Bacteria</taxon>
        <taxon>Pseudomonadati</taxon>
        <taxon>Thermodesulfobacteriota</taxon>
        <taxon>Desulfobacteria</taxon>
        <taxon>Desulfobacterales</taxon>
        <taxon>Desulfobacteraceae</taxon>
        <taxon>Desulfobacula</taxon>
    </lineage>
</organism>
<dbReference type="PANTHER" id="PTHR37946:SF1">
    <property type="entry name" value="SLL1969 PROTEIN"/>
    <property type="match status" value="1"/>
</dbReference>
<dbReference type="SUPFAM" id="SSF53474">
    <property type="entry name" value="alpha/beta-Hydrolases"/>
    <property type="match status" value="1"/>
</dbReference>
<dbReference type="PANTHER" id="PTHR37946">
    <property type="entry name" value="SLL1969 PROTEIN"/>
    <property type="match status" value="1"/>
</dbReference>
<sequence>MTLISLSWKIKTKYLIIGCMVCAGSGFIQPAMAENRKVVLLHGLARSSTSMNKLENALQNKGFITCNIDYPSTKHSVEILAQEHILPKIIDCLGSLGMPICFVTHSMGGIVVRYLAEHALIPHIDRVVMLSPPNKGSQVVDRLGKTWLFKLVNGPAGRQLGTNSESLPLKLKPANFEVGIITGSRSINLIFSLMIKGKDDGKVSIENAKLKGMKDFMVLPSSHPFIMKNNTAIEQTIFFLNYGVFQKKGM</sequence>